<sequence>MLDVLIALVPLMVVAICVFGINALRVTALCVAACLATEAAFTAARRKPFSLRDCSVIVTGVILAMSLPWNCPWYVAVIGAAAAVALGKMIFGGLGQNLFNPAMVGRAFVMICFAGAMAAPAFVDEGRTDIPAVTSATPMTALKQAAEGDQAPDRPSLAALFLGNTNGSLGETSALACIIGGAYLLLRRTAAWQIPLGAILAVVVIAGIAQLAGAHMTMMEHLLGGALLFGALFIATDPVTSPLTPRGRLIFGVGVGGSVMLLRLASSWPEGVMFAVLLMNALVPLINR</sequence>
<evidence type="ECO:0000313" key="11">
    <source>
        <dbReference type="EMBL" id="GAF93867.1"/>
    </source>
</evidence>
<proteinExistence type="predicted"/>
<dbReference type="EMBL" id="BARS01010465">
    <property type="protein sequence ID" value="GAF93867.1"/>
    <property type="molecule type" value="Genomic_DNA"/>
</dbReference>
<reference evidence="11" key="1">
    <citation type="journal article" date="2014" name="Front. Microbiol.">
        <title>High frequency of phylogenetically diverse reductive dehalogenase-homologous genes in deep subseafloor sedimentary metagenomes.</title>
        <authorList>
            <person name="Kawai M."/>
            <person name="Futagami T."/>
            <person name="Toyoda A."/>
            <person name="Takaki Y."/>
            <person name="Nishi S."/>
            <person name="Hori S."/>
            <person name="Arai W."/>
            <person name="Tsubouchi T."/>
            <person name="Morono Y."/>
            <person name="Uchiyama I."/>
            <person name="Ito T."/>
            <person name="Fujiyama A."/>
            <person name="Inagaki F."/>
            <person name="Takami H."/>
        </authorList>
    </citation>
    <scope>NUCLEOTIDE SEQUENCE</scope>
    <source>
        <strain evidence="11">Expedition CK06-06</strain>
    </source>
</reference>
<name>X0U0D0_9ZZZZ</name>
<gene>
    <name evidence="11" type="ORF">S01H1_19388</name>
</gene>
<evidence type="ECO:0000256" key="7">
    <source>
        <dbReference type="ARBA" id="ARBA00022982"/>
    </source>
</evidence>
<dbReference type="GO" id="GO:0055085">
    <property type="term" value="P:transmembrane transport"/>
    <property type="evidence" value="ECO:0007669"/>
    <property type="project" value="InterPro"/>
</dbReference>
<feature type="transmembrane region" description="Helical" evidence="10">
    <location>
        <begin position="73"/>
        <end position="91"/>
    </location>
</feature>
<evidence type="ECO:0000256" key="8">
    <source>
        <dbReference type="ARBA" id="ARBA00022989"/>
    </source>
</evidence>
<evidence type="ECO:0000256" key="5">
    <source>
        <dbReference type="ARBA" id="ARBA00022692"/>
    </source>
</evidence>
<feature type="transmembrane region" description="Helical" evidence="10">
    <location>
        <begin position="49"/>
        <end position="67"/>
    </location>
</feature>
<evidence type="ECO:0000256" key="10">
    <source>
        <dbReference type="SAM" id="Phobius"/>
    </source>
</evidence>
<evidence type="ECO:0000256" key="1">
    <source>
        <dbReference type="ARBA" id="ARBA00022448"/>
    </source>
</evidence>
<dbReference type="AlphaFoldDB" id="X0U0D0"/>
<dbReference type="GO" id="GO:0022900">
    <property type="term" value="P:electron transport chain"/>
    <property type="evidence" value="ECO:0007669"/>
    <property type="project" value="InterPro"/>
</dbReference>
<keyword evidence="1" id="KW-0813">Transport</keyword>
<dbReference type="PANTHER" id="PTHR30578:SF0">
    <property type="entry name" value="ION-TRANSLOCATING OXIDOREDUCTASE COMPLEX SUBUNIT D"/>
    <property type="match status" value="1"/>
</dbReference>
<evidence type="ECO:0000256" key="9">
    <source>
        <dbReference type="ARBA" id="ARBA00023136"/>
    </source>
</evidence>
<dbReference type="GO" id="GO:0005886">
    <property type="term" value="C:plasma membrane"/>
    <property type="evidence" value="ECO:0007669"/>
    <property type="project" value="TreeGrafter"/>
</dbReference>
<comment type="caution">
    <text evidence="11">The sequence shown here is derived from an EMBL/GenBank/DDBJ whole genome shotgun (WGS) entry which is preliminary data.</text>
</comment>
<dbReference type="PANTHER" id="PTHR30578">
    <property type="entry name" value="ELECTRON TRANSPORT COMPLEX PROTEIN RNFD"/>
    <property type="match status" value="1"/>
</dbReference>
<evidence type="ECO:0000256" key="3">
    <source>
        <dbReference type="ARBA" id="ARBA00022630"/>
    </source>
</evidence>
<feature type="transmembrane region" description="Helical" evidence="10">
    <location>
        <begin position="193"/>
        <end position="212"/>
    </location>
</feature>
<keyword evidence="8 10" id="KW-1133">Transmembrane helix</keyword>
<keyword evidence="2" id="KW-0597">Phosphoprotein</keyword>
<feature type="transmembrane region" description="Helical" evidence="10">
    <location>
        <begin position="6"/>
        <end position="37"/>
    </location>
</feature>
<dbReference type="NCBIfam" id="TIGR01946">
    <property type="entry name" value="rnfD"/>
    <property type="match status" value="1"/>
</dbReference>
<keyword evidence="9 10" id="KW-0472">Membrane</keyword>
<keyword evidence="6" id="KW-1278">Translocase</keyword>
<protein>
    <recommendedName>
        <fullName evidence="12">Electron transport complex protein RnfD</fullName>
    </recommendedName>
</protein>
<dbReference type="Pfam" id="PF03116">
    <property type="entry name" value="NQR2_RnfD_RnfE"/>
    <property type="match status" value="1"/>
</dbReference>
<feature type="transmembrane region" description="Helical" evidence="10">
    <location>
        <begin position="271"/>
        <end position="287"/>
    </location>
</feature>
<feature type="transmembrane region" description="Helical" evidence="10">
    <location>
        <begin position="218"/>
        <end position="235"/>
    </location>
</feature>
<evidence type="ECO:0000256" key="2">
    <source>
        <dbReference type="ARBA" id="ARBA00022553"/>
    </source>
</evidence>
<dbReference type="InterPro" id="IPR004338">
    <property type="entry name" value="NqrB/RnfD"/>
</dbReference>
<keyword evidence="3" id="KW-0285">Flavoprotein</keyword>
<evidence type="ECO:0000256" key="6">
    <source>
        <dbReference type="ARBA" id="ARBA00022967"/>
    </source>
</evidence>
<organism evidence="11">
    <name type="scientific">marine sediment metagenome</name>
    <dbReference type="NCBI Taxonomy" id="412755"/>
    <lineage>
        <taxon>unclassified sequences</taxon>
        <taxon>metagenomes</taxon>
        <taxon>ecological metagenomes</taxon>
    </lineage>
</organism>
<feature type="transmembrane region" description="Helical" evidence="10">
    <location>
        <begin position="103"/>
        <end position="123"/>
    </location>
</feature>
<dbReference type="InterPro" id="IPR011303">
    <property type="entry name" value="RnfD_bac"/>
</dbReference>
<keyword evidence="4" id="KW-0288">FMN</keyword>
<feature type="non-terminal residue" evidence="11">
    <location>
        <position position="288"/>
    </location>
</feature>
<evidence type="ECO:0008006" key="12">
    <source>
        <dbReference type="Google" id="ProtNLM"/>
    </source>
</evidence>
<evidence type="ECO:0000256" key="4">
    <source>
        <dbReference type="ARBA" id="ARBA00022643"/>
    </source>
</evidence>
<keyword evidence="7" id="KW-0249">Electron transport</keyword>
<accession>X0U0D0</accession>
<keyword evidence="5 10" id="KW-0812">Transmembrane</keyword>